<feature type="binding site" evidence="1">
    <location>
        <position position="60"/>
    </location>
    <ligand>
        <name>FAD</name>
        <dbReference type="ChEBI" id="CHEBI:57692"/>
        <note>ligand shared between neighboring subunits</note>
    </ligand>
</feature>
<comment type="pathway">
    <text evidence="1">Pyrimidine metabolism; dTTP biosynthesis.</text>
</comment>
<dbReference type="Proteomes" id="UP000623172">
    <property type="component" value="Unassembled WGS sequence"/>
</dbReference>
<dbReference type="PANTHER" id="PTHR34934">
    <property type="entry name" value="FLAVIN-DEPENDENT THYMIDYLATE SYNTHASE"/>
    <property type="match status" value="1"/>
</dbReference>
<dbReference type="AlphaFoldDB" id="A0A926D515"/>
<evidence type="ECO:0000256" key="1">
    <source>
        <dbReference type="HAMAP-Rule" id="MF_01408"/>
    </source>
</evidence>
<evidence type="ECO:0000313" key="2">
    <source>
        <dbReference type="EMBL" id="MBC8531863.1"/>
    </source>
</evidence>
<dbReference type="HAMAP" id="MF_01408">
    <property type="entry name" value="ThyX"/>
    <property type="match status" value="1"/>
</dbReference>
<dbReference type="GO" id="GO:0004799">
    <property type="term" value="F:thymidylate synthase activity"/>
    <property type="evidence" value="ECO:0007669"/>
    <property type="project" value="TreeGrafter"/>
</dbReference>
<dbReference type="Gene3D" id="3.30.1360.170">
    <property type="match status" value="1"/>
</dbReference>
<feature type="binding site" description="in other chain" evidence="1">
    <location>
        <begin position="94"/>
        <end position="96"/>
    </location>
    <ligand>
        <name>dUMP</name>
        <dbReference type="ChEBI" id="CHEBI:246422"/>
        <note>ligand shared between dimeric partners</note>
    </ligand>
</feature>
<comment type="similarity">
    <text evidence="1">Belongs to the thymidylate synthase ThyX family.</text>
</comment>
<comment type="caution">
    <text evidence="1">Lacks conserved residue(s) required for the propagation of feature annotation.</text>
</comment>
<feature type="binding site" evidence="1">
    <location>
        <position position="184"/>
    </location>
    <ligand>
        <name>dUMP</name>
        <dbReference type="ChEBI" id="CHEBI:246422"/>
        <note>ligand shared between dimeric partners</note>
    </ligand>
</feature>
<comment type="cofactor">
    <cofactor evidence="1">
        <name>FAD</name>
        <dbReference type="ChEBI" id="CHEBI:57692"/>
    </cofactor>
    <text evidence="1">Binds 4 FAD per tetramer. Each FAD binding site is formed by three monomers.</text>
</comment>
<feature type="binding site" evidence="1">
    <location>
        <begin position="81"/>
        <end position="84"/>
    </location>
    <ligand>
        <name>dUMP</name>
        <dbReference type="ChEBI" id="CHEBI:246422"/>
        <note>ligand shared between dimeric partners</note>
    </ligand>
</feature>
<feature type="binding site" evidence="1">
    <location>
        <begin position="84"/>
        <end position="86"/>
    </location>
    <ligand>
        <name>FAD</name>
        <dbReference type="ChEBI" id="CHEBI:57692"/>
        <note>ligand shared between neighboring subunits</note>
    </ligand>
</feature>
<dbReference type="EC" id="2.1.1.148" evidence="1"/>
<dbReference type="PROSITE" id="PS51331">
    <property type="entry name" value="THYX"/>
    <property type="match status" value="1"/>
</dbReference>
<feature type="active site" description="Involved in ionization of N3 of dUMP, leading to its activation" evidence="1">
    <location>
        <position position="184"/>
    </location>
</feature>
<keyword evidence="1" id="KW-0274">FAD</keyword>
<accession>A0A926D515</accession>
<comment type="function">
    <text evidence="1">Catalyzes the reductive methylation of 2'-deoxyuridine-5'-monophosphate (dUMP) to 2'-deoxythymidine-5'-monophosphate (dTMP) while utilizing 5,10-methylenetetrahydrofolate (mTHF) as the methyl donor, and NADPH and FADH(2) as the reductant.</text>
</comment>
<comment type="subunit">
    <text evidence="1">Homotetramer.</text>
</comment>
<dbReference type="Pfam" id="PF02511">
    <property type="entry name" value="Thy1"/>
    <property type="match status" value="1"/>
</dbReference>
<dbReference type="GO" id="GO:0070402">
    <property type="term" value="F:NADPH binding"/>
    <property type="evidence" value="ECO:0007669"/>
    <property type="project" value="TreeGrafter"/>
</dbReference>
<dbReference type="GO" id="GO:0006235">
    <property type="term" value="P:dTTP biosynthetic process"/>
    <property type="evidence" value="ECO:0007669"/>
    <property type="project" value="UniProtKB-UniRule"/>
</dbReference>
<keyword evidence="1 2" id="KW-0808">Transferase</keyword>
<reference evidence="2" key="1">
    <citation type="submission" date="2020-08" db="EMBL/GenBank/DDBJ databases">
        <title>Genome public.</title>
        <authorList>
            <person name="Liu C."/>
            <person name="Sun Q."/>
        </authorList>
    </citation>
    <scope>NUCLEOTIDE SEQUENCE</scope>
    <source>
        <strain evidence="2">NSJ-53</strain>
    </source>
</reference>
<keyword evidence="1" id="KW-0545">Nucleotide biosynthesis</keyword>
<dbReference type="RefSeq" id="WP_249316574.1">
    <property type="nucleotide sequence ID" value="NZ_JACRSR010000003.1"/>
</dbReference>
<feature type="binding site" evidence="1">
    <location>
        <begin position="173"/>
        <end position="175"/>
    </location>
    <ligand>
        <name>FAD</name>
        <dbReference type="ChEBI" id="CHEBI:57692"/>
        <note>ligand shared between neighboring subunits</note>
    </ligand>
</feature>
<dbReference type="PANTHER" id="PTHR34934:SF1">
    <property type="entry name" value="FLAVIN-DEPENDENT THYMIDYLATE SYNTHASE"/>
    <property type="match status" value="1"/>
</dbReference>
<dbReference type="EMBL" id="JACRSR010000003">
    <property type="protein sequence ID" value="MBC8531863.1"/>
    <property type="molecule type" value="Genomic_DNA"/>
</dbReference>
<comment type="caution">
    <text evidence="2">The sequence shown here is derived from an EMBL/GenBank/DDBJ whole genome shotgun (WGS) entry which is preliminary data.</text>
</comment>
<dbReference type="GO" id="GO:0050797">
    <property type="term" value="F:thymidylate synthase (FAD) activity"/>
    <property type="evidence" value="ECO:0007669"/>
    <property type="project" value="UniProtKB-UniRule"/>
</dbReference>
<feature type="binding site" description="in other chain" evidence="1">
    <location>
        <position position="157"/>
    </location>
    <ligand>
        <name>dUMP</name>
        <dbReference type="ChEBI" id="CHEBI:246422"/>
        <note>ligand shared between dimeric partners</note>
    </ligand>
</feature>
<keyword evidence="1" id="KW-0521">NADP</keyword>
<dbReference type="InterPro" id="IPR003669">
    <property type="entry name" value="Thymidylate_synthase_ThyX"/>
</dbReference>
<dbReference type="InterPro" id="IPR036098">
    <property type="entry name" value="Thymidylate_synthase_ThyX_sf"/>
</dbReference>
<dbReference type="NCBIfam" id="TIGR02170">
    <property type="entry name" value="thyX"/>
    <property type="match status" value="1"/>
</dbReference>
<name>A0A926D515_9FIRM</name>
<sequence>MPKTTMKATLLRHTPDPEGTIALGAKLCYSASELDKLAAGVEKKDQAGFIRRLISMNHLSVMEHASFTYGISGVSRSLLAQITRHRIASFSVQSQRYVSASSEKRGGFFYVVPQGVERLGEDAVAEFEAQMDTIQSWYDGWVEKMGGTGEGVNEDARFVLPNAAATQMLVTMNARELMHFFRLRCCSRAQWEIRALAWEMLRQAVEVAPNLFENAGPACIAGPCPEGEKSCGKAAEMKARRRALMEENHG</sequence>
<keyword evidence="1" id="KW-0285">Flavoprotein</keyword>
<dbReference type="GO" id="GO:0006231">
    <property type="term" value="P:dTMP biosynthetic process"/>
    <property type="evidence" value="ECO:0007669"/>
    <property type="project" value="UniProtKB-UniRule"/>
</dbReference>
<feature type="binding site" evidence="1">
    <location>
        <position position="179"/>
    </location>
    <ligand>
        <name>FAD</name>
        <dbReference type="ChEBI" id="CHEBI:57692"/>
        <note>ligand shared between neighboring subunits</note>
    </ligand>
</feature>
<protein>
    <recommendedName>
        <fullName evidence="1">Flavin-dependent thymidylate synthase</fullName>
        <shortName evidence="1">FDTS</shortName>
        <ecNumber evidence="1">2.1.1.148</ecNumber>
    </recommendedName>
    <alternativeName>
        <fullName evidence="1">FAD-dependent thymidylate synthase</fullName>
    </alternativeName>
    <alternativeName>
        <fullName evidence="1">Thymidylate synthase ThyX</fullName>
        <shortName evidence="1">TS</shortName>
        <shortName evidence="1">TSase</shortName>
    </alternativeName>
</protein>
<organism evidence="2 3">
    <name type="scientific">Gehongia tenuis</name>
    <dbReference type="NCBI Taxonomy" id="2763655"/>
    <lineage>
        <taxon>Bacteria</taxon>
        <taxon>Bacillati</taxon>
        <taxon>Bacillota</taxon>
        <taxon>Clostridia</taxon>
        <taxon>Christensenellales</taxon>
        <taxon>Christensenellaceae</taxon>
        <taxon>Gehongia</taxon>
    </lineage>
</organism>
<keyword evidence="3" id="KW-1185">Reference proteome</keyword>
<dbReference type="SUPFAM" id="SSF69796">
    <property type="entry name" value="Thymidylate synthase-complementing protein Thy1"/>
    <property type="match status" value="1"/>
</dbReference>
<evidence type="ECO:0000313" key="3">
    <source>
        <dbReference type="Proteomes" id="UP000623172"/>
    </source>
</evidence>
<proteinExistence type="inferred from homology"/>
<gene>
    <name evidence="1" type="primary">thyX</name>
    <name evidence="2" type="ORF">H8696_08385</name>
</gene>
<dbReference type="CDD" id="cd20175">
    <property type="entry name" value="ThyX"/>
    <property type="match status" value="1"/>
</dbReference>
<dbReference type="GO" id="GO:0050660">
    <property type="term" value="F:flavin adenine dinucleotide binding"/>
    <property type="evidence" value="ECO:0007669"/>
    <property type="project" value="UniProtKB-UniRule"/>
</dbReference>
<dbReference type="GO" id="GO:0032259">
    <property type="term" value="P:methylation"/>
    <property type="evidence" value="ECO:0007669"/>
    <property type="project" value="UniProtKB-KW"/>
</dbReference>
<comment type="catalytic activity">
    <reaction evidence="1">
        <text>dUMP + (6R)-5,10-methylene-5,6,7,8-tetrahydrofolate + NADPH + H(+) = dTMP + (6S)-5,6,7,8-tetrahydrofolate + NADP(+)</text>
        <dbReference type="Rhea" id="RHEA:29043"/>
        <dbReference type="ChEBI" id="CHEBI:15378"/>
        <dbReference type="ChEBI" id="CHEBI:15636"/>
        <dbReference type="ChEBI" id="CHEBI:57453"/>
        <dbReference type="ChEBI" id="CHEBI:57783"/>
        <dbReference type="ChEBI" id="CHEBI:58349"/>
        <dbReference type="ChEBI" id="CHEBI:63528"/>
        <dbReference type="ChEBI" id="CHEBI:246422"/>
        <dbReference type="EC" id="2.1.1.148"/>
    </reaction>
</comment>
<keyword evidence="1 2" id="KW-0489">Methyltransferase</keyword>